<reference evidence="1 2" key="1">
    <citation type="submission" date="2021-04" db="EMBL/GenBank/DDBJ databases">
        <title>Whole-genome sequencing of Saccharopolyspora endophytica KCTC 19397.</title>
        <authorList>
            <person name="Ay H."/>
            <person name="Saygin H."/>
            <person name="Sahin N."/>
        </authorList>
    </citation>
    <scope>NUCLEOTIDE SEQUENCE [LARGE SCALE GENOMIC DNA]</scope>
    <source>
        <strain evidence="1 2">KCTC 19397</strain>
    </source>
</reference>
<evidence type="ECO:0000313" key="1">
    <source>
        <dbReference type="EMBL" id="MBQ0925607.1"/>
    </source>
</evidence>
<gene>
    <name evidence="1" type="ORF">KBO27_16755</name>
</gene>
<dbReference type="EMBL" id="JAGPXE010000006">
    <property type="protein sequence ID" value="MBQ0925607.1"/>
    <property type="molecule type" value="Genomic_DNA"/>
</dbReference>
<name>A0ABS5DH53_9PSEU</name>
<accession>A0ABS5DH53</accession>
<proteinExistence type="predicted"/>
<sequence length="176" mass="19212">MKGPGHRRVAELGPEDRNAQRQGRDICLLYSCDVWSTPPYWLKARAMVLRGLVEDHEAWVVWCMGAWLLDGAGFHVDVEVLETAARAMGEIAADQNASELAELCDGDAQAIGSDVMCEALVSFCETMSQSIDYLVDKAEETGEGLSEAARTYREADHAAMQQLGGDPAAAVMDEQF</sequence>
<evidence type="ECO:0000313" key="2">
    <source>
        <dbReference type="Proteomes" id="UP000674084"/>
    </source>
</evidence>
<comment type="caution">
    <text evidence="1">The sequence shown here is derived from an EMBL/GenBank/DDBJ whole genome shotgun (WGS) entry which is preliminary data.</text>
</comment>
<dbReference type="Proteomes" id="UP000674084">
    <property type="component" value="Unassembled WGS sequence"/>
</dbReference>
<keyword evidence="2" id="KW-1185">Reference proteome</keyword>
<protein>
    <submittedName>
        <fullName evidence="1">Uncharacterized protein</fullName>
    </submittedName>
</protein>
<organism evidence="1 2">
    <name type="scientific">Saccharopolyspora endophytica</name>
    <dbReference type="NCBI Taxonomy" id="543886"/>
    <lineage>
        <taxon>Bacteria</taxon>
        <taxon>Bacillati</taxon>
        <taxon>Actinomycetota</taxon>
        <taxon>Actinomycetes</taxon>
        <taxon>Pseudonocardiales</taxon>
        <taxon>Pseudonocardiaceae</taxon>
        <taxon>Saccharopolyspora</taxon>
    </lineage>
</organism>
<dbReference type="RefSeq" id="WP_210970923.1">
    <property type="nucleotide sequence ID" value="NZ_JAGPXE010000006.1"/>
</dbReference>